<dbReference type="PANTHER" id="PTHR18947:SF28">
    <property type="entry name" value="GIRDIN, ISOFORM A"/>
    <property type="match status" value="1"/>
</dbReference>
<dbReference type="PROSITE" id="PS50280">
    <property type="entry name" value="SET"/>
    <property type="match status" value="1"/>
</dbReference>
<protein>
    <recommendedName>
        <fullName evidence="3">SET domain-containing protein</fullName>
    </recommendedName>
</protein>
<feature type="region of interest" description="Disordered" evidence="2">
    <location>
        <begin position="801"/>
        <end position="926"/>
    </location>
</feature>
<feature type="region of interest" description="Disordered" evidence="2">
    <location>
        <begin position="738"/>
        <end position="758"/>
    </location>
</feature>
<organism evidence="4 5">
    <name type="scientific">Coccomyxa subellipsoidea</name>
    <dbReference type="NCBI Taxonomy" id="248742"/>
    <lineage>
        <taxon>Eukaryota</taxon>
        <taxon>Viridiplantae</taxon>
        <taxon>Chlorophyta</taxon>
        <taxon>core chlorophytes</taxon>
        <taxon>Trebouxiophyceae</taxon>
        <taxon>Trebouxiophyceae incertae sedis</taxon>
        <taxon>Coccomyxaceae</taxon>
        <taxon>Coccomyxa</taxon>
    </lineage>
</organism>
<evidence type="ECO:0000259" key="3">
    <source>
        <dbReference type="PROSITE" id="PS50280"/>
    </source>
</evidence>
<dbReference type="Gene3D" id="2.170.270.10">
    <property type="entry name" value="SET domain"/>
    <property type="match status" value="1"/>
</dbReference>
<feature type="compositionally biased region" description="Low complexity" evidence="2">
    <location>
        <begin position="980"/>
        <end position="995"/>
    </location>
</feature>
<dbReference type="SUPFAM" id="SSF82199">
    <property type="entry name" value="SET domain"/>
    <property type="match status" value="1"/>
</dbReference>
<keyword evidence="1" id="KW-0175">Coiled coil</keyword>
<feature type="region of interest" description="Disordered" evidence="2">
    <location>
        <begin position="443"/>
        <end position="465"/>
    </location>
</feature>
<dbReference type="InterPro" id="IPR001214">
    <property type="entry name" value="SET_dom"/>
</dbReference>
<dbReference type="InterPro" id="IPR046341">
    <property type="entry name" value="SET_dom_sf"/>
</dbReference>
<feature type="compositionally biased region" description="Gly residues" evidence="2">
    <location>
        <begin position="24"/>
        <end position="33"/>
    </location>
</feature>
<dbReference type="EMBL" id="JALJOT010000009">
    <property type="protein sequence ID" value="KAK9907546.1"/>
    <property type="molecule type" value="Genomic_DNA"/>
</dbReference>
<feature type="compositionally biased region" description="Pro residues" evidence="2">
    <location>
        <begin position="1343"/>
        <end position="1376"/>
    </location>
</feature>
<feature type="compositionally biased region" description="Basic and acidic residues" evidence="2">
    <location>
        <begin position="1306"/>
        <end position="1339"/>
    </location>
</feature>
<feature type="compositionally biased region" description="Low complexity" evidence="2">
    <location>
        <begin position="801"/>
        <end position="814"/>
    </location>
</feature>
<feature type="compositionally biased region" description="Low complexity" evidence="2">
    <location>
        <begin position="893"/>
        <end position="906"/>
    </location>
</feature>
<feature type="region of interest" description="Disordered" evidence="2">
    <location>
        <begin position="1282"/>
        <end position="1382"/>
    </location>
</feature>
<evidence type="ECO:0000313" key="4">
    <source>
        <dbReference type="EMBL" id="KAK9907546.1"/>
    </source>
</evidence>
<feature type="compositionally biased region" description="Basic and acidic residues" evidence="2">
    <location>
        <begin position="1089"/>
        <end position="1112"/>
    </location>
</feature>
<evidence type="ECO:0000313" key="5">
    <source>
        <dbReference type="Proteomes" id="UP001491310"/>
    </source>
</evidence>
<feature type="compositionally biased region" description="Pro residues" evidence="2">
    <location>
        <begin position="680"/>
        <end position="692"/>
    </location>
</feature>
<dbReference type="PANTHER" id="PTHR18947">
    <property type="entry name" value="HOOK PROTEINS"/>
    <property type="match status" value="1"/>
</dbReference>
<feature type="domain" description="SET" evidence="3">
    <location>
        <begin position="210"/>
        <end position="352"/>
    </location>
</feature>
<keyword evidence="5" id="KW-1185">Reference proteome</keyword>
<feature type="region of interest" description="Disordered" evidence="2">
    <location>
        <begin position="972"/>
        <end position="1264"/>
    </location>
</feature>
<evidence type="ECO:0000256" key="1">
    <source>
        <dbReference type="SAM" id="Coils"/>
    </source>
</evidence>
<evidence type="ECO:0000256" key="2">
    <source>
        <dbReference type="SAM" id="MobiDB-lite"/>
    </source>
</evidence>
<dbReference type="Proteomes" id="UP001491310">
    <property type="component" value="Unassembled WGS sequence"/>
</dbReference>
<sequence length="1382" mass="150215">MTEQLGRGTVLYKVNHTNKKRCSGGIGRGGRSGKGQLPGAPMQIDAGGRKRALAAAAVASGSVAAVSGQGIGDGSHRGNKRRKSILDCMESAHVGDFELNENRVSLVRCLAPGEDVELDDELVHQIYSQEVWDMLQTAPIKAPLPYCNSIFILPVSRANFPDAAACAKAEEEVGRYLTLNAEERLRHIKDQLEVFIITDPEHPAKKYTAETLEYLNIRTEERGVKAKKDLPAYTLLGEFCGVVKTGQAIEAESADDPVGFGGLKNDKIKDFNHSHTDTRMTGFWTDHKDLIVDPARAGNLLRFINDYVGIPGGVTCSAHMVEVIDRATLRPHIFCFTFIPVRAGTEILLDYGDPFRRFIQSEARRARSLVACRKRVAELEENKNNQNDHIAELVTDKVRLERQLKAAAQAALAEKADKAAIKQLEKELQQETEQRKRLERELEAARKAADGARDSTTKDLRAEQEARAAAEAAAQKLREQLEAAHAAAAAAEETQALRIAELEAGEATELRKQLDATNHKSTLLNLKLKRLKSDCDKADNANRNLQSQLKEARAEVEPLRAEVENLKAERKVQREKYARLKEKYTPMQADHEKVKGQINETRLQLQETQIKSKIEIDRLSNVGKGLEMHIDKLVRHNAWMEQRCRELEAESRSGGSATLAAQHDRAAAQGRDLCEQHAQLPPPQAVPVPLPQLWPQATAGGGLPPQPSRDPRLRQPLATPVATAAREDRDPLLALVRESEAPPPRDAAAAPAAQSDALTRKAAFAKDFKRFIGHPPSPAKALQKPRLQLHSGATVSAAHVDAARAAKPATPAQPSSERRPGGSEQSAPKLARLVSAQSVSLPKPSERFSEGASAQVAKKGKPVAESTLRSATSDADSGMGDFIPLDDSPPPGQAADLPDAAAPPKASGGKEMTASAQSQPSALAGGNAGLVNEFARLHPHEMAQFIKETINVSMKDSLKALMVSMLPAGAAVSKPEKGTPQPQAADAGKAAQQQPKEGTPQESIAATEPPRQPPSSERETSSVEPAVNLPPAKLAASKPAAAGARAERQTMDANKAQSRPARIAVSPAESGAGGASCWEGSSALPSARGRGERDRDGGHRWRRDDRSAERGRDRRRTPNGGGGSGSRRSRSIERKGSHSRMAPAEPQQERRQTRSRSPVSTAAIDGGRRRPSPPSPLGPDNSRQRSPRALGSRERDRSREQARSRERERARSGRARCIYCLRSTHRSEQCKYNPASQGGPVRNGPVRNAPAQPPSPAEARHMARGANWLTLGQGPMEMCTAEEAWPSPDNAPPIRPGRRERIHFRAHPDRGERIHSSAHPGRGERLHPSMHWDLDESRDVASPPLPPPLPPDSPPPRLPPESPPPRLPRDSPPPLPASYRRR</sequence>
<reference evidence="4 5" key="1">
    <citation type="journal article" date="2024" name="Nat. Commun.">
        <title>Phylogenomics reveals the evolutionary origins of lichenization in chlorophyte algae.</title>
        <authorList>
            <person name="Puginier C."/>
            <person name="Libourel C."/>
            <person name="Otte J."/>
            <person name="Skaloud P."/>
            <person name="Haon M."/>
            <person name="Grisel S."/>
            <person name="Petersen M."/>
            <person name="Berrin J.G."/>
            <person name="Delaux P.M."/>
            <person name="Dal Grande F."/>
            <person name="Keller J."/>
        </authorList>
    </citation>
    <scope>NUCLEOTIDE SEQUENCE [LARGE SCALE GENOMIC DNA]</scope>
    <source>
        <strain evidence="4 5">SAG 216-7</strain>
    </source>
</reference>
<feature type="compositionally biased region" description="Low complexity" evidence="2">
    <location>
        <begin position="1029"/>
        <end position="1044"/>
    </location>
</feature>
<feature type="region of interest" description="Disordered" evidence="2">
    <location>
        <begin position="650"/>
        <end position="714"/>
    </location>
</feature>
<feature type="coiled-coil region" evidence="1">
    <location>
        <begin position="528"/>
        <end position="650"/>
    </location>
</feature>
<name>A0ABR2YM67_9CHLO</name>
<feature type="compositionally biased region" description="Basic and acidic residues" evidence="2">
    <location>
        <begin position="1191"/>
        <end position="1211"/>
    </location>
</feature>
<accession>A0ABR2YM67</accession>
<comment type="caution">
    <text evidence="4">The sequence shown here is derived from an EMBL/GenBank/DDBJ whole genome shotgun (WGS) entry which is preliminary data.</text>
</comment>
<feature type="region of interest" description="Disordered" evidence="2">
    <location>
        <begin position="21"/>
        <end position="44"/>
    </location>
</feature>
<feature type="compositionally biased region" description="Low complexity" evidence="2">
    <location>
        <begin position="746"/>
        <end position="757"/>
    </location>
</feature>
<gene>
    <name evidence="4" type="ORF">WJX75_005695</name>
</gene>
<proteinExistence type="predicted"/>
<dbReference type="Pfam" id="PF00856">
    <property type="entry name" value="SET"/>
    <property type="match status" value="1"/>
</dbReference>
<feature type="compositionally biased region" description="Basic residues" evidence="2">
    <location>
        <begin position="1296"/>
        <end position="1305"/>
    </location>
</feature>